<reference evidence="6" key="1">
    <citation type="submission" date="2021-06" db="EMBL/GenBank/DDBJ databases">
        <authorList>
            <person name="Hodson N. C."/>
            <person name="Mongue J. A."/>
            <person name="Jaron S. K."/>
        </authorList>
    </citation>
    <scope>NUCLEOTIDE SEQUENCE</scope>
</reference>
<keyword evidence="4" id="KW-0325">Glycoprotein</keyword>
<keyword evidence="3" id="KW-1015">Disulfide bond</keyword>
<dbReference type="Pfam" id="PF01401">
    <property type="entry name" value="Peptidase_M2"/>
    <property type="match status" value="1"/>
</dbReference>
<comment type="caution">
    <text evidence="5">Lacks conserved residue(s) required for the propagation of feature annotation.</text>
</comment>
<evidence type="ECO:0000256" key="4">
    <source>
        <dbReference type="ARBA" id="ARBA00023180"/>
    </source>
</evidence>
<dbReference type="Proteomes" id="UP000708208">
    <property type="component" value="Unassembled WGS sequence"/>
</dbReference>
<name>A0A8J2KVC1_9HEXA</name>
<protein>
    <submittedName>
        <fullName evidence="6">Uncharacterized protein</fullName>
    </submittedName>
</protein>
<keyword evidence="7" id="KW-1185">Reference proteome</keyword>
<evidence type="ECO:0000256" key="3">
    <source>
        <dbReference type="ARBA" id="ARBA00023157"/>
    </source>
</evidence>
<dbReference type="EMBL" id="CAJVCH010531755">
    <property type="protein sequence ID" value="CAG7824117.1"/>
    <property type="molecule type" value="Genomic_DNA"/>
</dbReference>
<proteinExistence type="inferred from homology"/>
<evidence type="ECO:0000256" key="2">
    <source>
        <dbReference type="ARBA" id="ARBA00022729"/>
    </source>
</evidence>
<dbReference type="AlphaFoldDB" id="A0A8J2KVC1"/>
<evidence type="ECO:0000256" key="1">
    <source>
        <dbReference type="ARBA" id="ARBA00008139"/>
    </source>
</evidence>
<feature type="non-terminal residue" evidence="6">
    <location>
        <position position="1"/>
    </location>
</feature>
<gene>
    <name evidence="6" type="ORF">AFUS01_LOCUS34295</name>
</gene>
<dbReference type="GO" id="GO:0008237">
    <property type="term" value="F:metallopeptidase activity"/>
    <property type="evidence" value="ECO:0007669"/>
    <property type="project" value="InterPro"/>
</dbReference>
<dbReference type="GO" id="GO:0006508">
    <property type="term" value="P:proteolysis"/>
    <property type="evidence" value="ECO:0007669"/>
    <property type="project" value="InterPro"/>
</dbReference>
<dbReference type="InterPro" id="IPR001548">
    <property type="entry name" value="Peptidase_M2"/>
</dbReference>
<sequence length="81" mass="9339">MLKGNIKNYFCNQHKFLASSIILACCVSTYKTSNNNDFRNASHAKEFLRLYNDEYAKVFNKVTSVDWTYNTNLTEENSGKA</sequence>
<dbReference type="GO" id="GO:0008241">
    <property type="term" value="F:peptidyl-dipeptidase activity"/>
    <property type="evidence" value="ECO:0007669"/>
    <property type="project" value="InterPro"/>
</dbReference>
<dbReference type="PROSITE" id="PS52011">
    <property type="entry name" value="PEPTIDASE_M2"/>
    <property type="match status" value="1"/>
</dbReference>
<comment type="caution">
    <text evidence="6">The sequence shown here is derived from an EMBL/GenBank/DDBJ whole genome shotgun (WGS) entry which is preliminary data.</text>
</comment>
<organism evidence="6 7">
    <name type="scientific">Allacma fusca</name>
    <dbReference type="NCBI Taxonomy" id="39272"/>
    <lineage>
        <taxon>Eukaryota</taxon>
        <taxon>Metazoa</taxon>
        <taxon>Ecdysozoa</taxon>
        <taxon>Arthropoda</taxon>
        <taxon>Hexapoda</taxon>
        <taxon>Collembola</taxon>
        <taxon>Symphypleona</taxon>
        <taxon>Sminthuridae</taxon>
        <taxon>Allacma</taxon>
    </lineage>
</organism>
<evidence type="ECO:0000313" key="7">
    <source>
        <dbReference type="Proteomes" id="UP000708208"/>
    </source>
</evidence>
<comment type="similarity">
    <text evidence="1 5">Belongs to the peptidase M2 family.</text>
</comment>
<dbReference type="GO" id="GO:0016020">
    <property type="term" value="C:membrane"/>
    <property type="evidence" value="ECO:0007669"/>
    <property type="project" value="InterPro"/>
</dbReference>
<accession>A0A8J2KVC1</accession>
<evidence type="ECO:0000313" key="6">
    <source>
        <dbReference type="EMBL" id="CAG7824117.1"/>
    </source>
</evidence>
<keyword evidence="2" id="KW-0732">Signal</keyword>
<evidence type="ECO:0000256" key="5">
    <source>
        <dbReference type="PROSITE-ProRule" id="PRU01355"/>
    </source>
</evidence>